<dbReference type="GO" id="GO:0005975">
    <property type="term" value="P:carbohydrate metabolic process"/>
    <property type="evidence" value="ECO:0007669"/>
    <property type="project" value="TreeGrafter"/>
</dbReference>
<keyword evidence="4" id="KW-0808">Transferase</keyword>
<evidence type="ECO:0000256" key="2">
    <source>
        <dbReference type="ARBA" id="ARBA00010566"/>
    </source>
</evidence>
<dbReference type="Proteomes" id="UP000074561">
    <property type="component" value="Chromosome"/>
</dbReference>
<dbReference type="AlphaFoldDB" id="A0A127Q4K6"/>
<dbReference type="EMBL" id="CP013234">
    <property type="protein sequence ID" value="AMP04953.1"/>
    <property type="molecule type" value="Genomic_DNA"/>
</dbReference>
<dbReference type="EC" id="2.3.3.16" evidence="3"/>
<dbReference type="PATRIC" id="fig|279113.9.peg.2567"/>
<dbReference type="GO" id="GO:0006099">
    <property type="term" value="P:tricarboxylic acid cycle"/>
    <property type="evidence" value="ECO:0007669"/>
    <property type="project" value="UniProtKB-UniPathway"/>
</dbReference>
<dbReference type="InterPro" id="IPR016143">
    <property type="entry name" value="Citrate_synth-like_sm_a-sub"/>
</dbReference>
<evidence type="ECO:0000313" key="5">
    <source>
        <dbReference type="EMBL" id="AMP04953.1"/>
    </source>
</evidence>
<reference evidence="5 6" key="1">
    <citation type="submission" date="2015-11" db="EMBL/GenBank/DDBJ databases">
        <title>Exploring the genomic traits of fungus-feeding bacterial genus Collimonas.</title>
        <authorList>
            <person name="Song C."/>
            <person name="Schmidt R."/>
            <person name="de Jager V."/>
            <person name="Krzyzanowska D."/>
            <person name="Jongedijk E."/>
            <person name="Cankar K."/>
            <person name="Beekwilder J."/>
            <person name="van Veen A."/>
            <person name="de Boer W."/>
            <person name="van Veen J.A."/>
            <person name="Garbeva P."/>
        </authorList>
    </citation>
    <scope>NUCLEOTIDE SEQUENCE [LARGE SCALE GENOMIC DNA]</scope>
    <source>
        <strain evidence="5 6">Ter91</strain>
    </source>
</reference>
<dbReference type="PANTHER" id="PTHR11739:SF4">
    <property type="entry name" value="CITRATE SYNTHASE, PEROXISOMAL"/>
    <property type="match status" value="1"/>
</dbReference>
<evidence type="ECO:0000313" key="6">
    <source>
        <dbReference type="Proteomes" id="UP000074561"/>
    </source>
</evidence>
<dbReference type="KEGG" id="cpra:CPter91_2601"/>
<accession>A0A127Q4K6</accession>
<evidence type="ECO:0000256" key="3">
    <source>
        <dbReference type="ARBA" id="ARBA00012972"/>
    </source>
</evidence>
<sequence>MNQTTISPQPEAELKAAPQSLFGGPHMLYRGTNIDGATIEPEEGLWVRGSNLNDLIGAIDFSSALWLVWFGQLPSATENKAIEAVLARVAQQLLLAPARRRGVEAVAQSGAGMVQAASCGFLGDLTVLENVAEIEAATHGLPTGQDFIQGLVSVACAPHFLEAALGLGIRADEGASHAQRVLSAMGGVDPSALSLRVVDALLVAWHAGFGYITPTVLVPRTAIGTGVSIPQAVAAGFMASGPKHVGAAEEALAWLKTFSPQDSHADIRRAVDLALDQPGNLLFGFGHPLFVEDPRPPHIRSLFAIWGFGSRYLEIFDIACEQALQRKGLRPNIDFITAAALLDLGVGEARWGVGLGLCARVAAMVAHAIERRDRPAFGVSSKAARKLLATVPVGWL</sequence>
<comment type="similarity">
    <text evidence="2">Belongs to the citrate synthase family.</text>
</comment>
<dbReference type="UniPathway" id="UPA00223">
    <property type="reaction ID" value="UER00717"/>
</dbReference>
<dbReference type="InterPro" id="IPR002020">
    <property type="entry name" value="Citrate_synthase"/>
</dbReference>
<dbReference type="RefSeq" id="WP_082792797.1">
    <property type="nucleotide sequence ID" value="NZ_CP013234.1"/>
</dbReference>
<dbReference type="OrthoDB" id="9032689at2"/>
<dbReference type="PANTHER" id="PTHR11739">
    <property type="entry name" value="CITRATE SYNTHASE"/>
    <property type="match status" value="1"/>
</dbReference>
<dbReference type="GO" id="GO:0005829">
    <property type="term" value="C:cytosol"/>
    <property type="evidence" value="ECO:0007669"/>
    <property type="project" value="TreeGrafter"/>
</dbReference>
<dbReference type="STRING" id="279113.CPter91_2601"/>
<organism evidence="5 6">
    <name type="scientific">Collimonas pratensis</name>
    <dbReference type="NCBI Taxonomy" id="279113"/>
    <lineage>
        <taxon>Bacteria</taxon>
        <taxon>Pseudomonadati</taxon>
        <taxon>Pseudomonadota</taxon>
        <taxon>Betaproteobacteria</taxon>
        <taxon>Burkholderiales</taxon>
        <taxon>Oxalobacteraceae</taxon>
        <taxon>Collimonas</taxon>
    </lineage>
</organism>
<evidence type="ECO:0000256" key="4">
    <source>
        <dbReference type="ARBA" id="ARBA00022679"/>
    </source>
</evidence>
<dbReference type="InterPro" id="IPR016142">
    <property type="entry name" value="Citrate_synth-like_lrg_a-sub"/>
</dbReference>
<dbReference type="Gene3D" id="1.10.580.10">
    <property type="entry name" value="Citrate Synthase, domain 1"/>
    <property type="match status" value="1"/>
</dbReference>
<gene>
    <name evidence="5" type="ORF">CPter91_2601</name>
</gene>
<dbReference type="SUPFAM" id="SSF48256">
    <property type="entry name" value="Citrate synthase"/>
    <property type="match status" value="1"/>
</dbReference>
<dbReference type="Gene3D" id="1.10.230.10">
    <property type="entry name" value="Cytochrome P450-Terp, domain 2"/>
    <property type="match status" value="1"/>
</dbReference>
<name>A0A127Q4K6_9BURK</name>
<comment type="pathway">
    <text evidence="1">Carbohydrate metabolism; tricarboxylic acid cycle; isocitrate from oxaloacetate: step 1/2.</text>
</comment>
<proteinExistence type="inferred from homology"/>
<dbReference type="Pfam" id="PF00285">
    <property type="entry name" value="Citrate_synt"/>
    <property type="match status" value="1"/>
</dbReference>
<protein>
    <recommendedName>
        <fullName evidence="3">citrate synthase (unknown stereospecificity)</fullName>
        <ecNumber evidence="3">2.3.3.16</ecNumber>
    </recommendedName>
</protein>
<evidence type="ECO:0000256" key="1">
    <source>
        <dbReference type="ARBA" id="ARBA00004751"/>
    </source>
</evidence>
<dbReference type="GO" id="GO:0036440">
    <property type="term" value="F:citrate synthase activity"/>
    <property type="evidence" value="ECO:0007669"/>
    <property type="project" value="UniProtKB-EC"/>
</dbReference>
<dbReference type="InterPro" id="IPR036969">
    <property type="entry name" value="Citrate_synthase_sf"/>
</dbReference>